<dbReference type="PROSITE" id="PS00070">
    <property type="entry name" value="ALDEHYDE_DEHYDR_CYS"/>
    <property type="match status" value="1"/>
</dbReference>
<dbReference type="FunFam" id="3.40.605.10:FF:000026">
    <property type="entry name" value="Aldehyde dehydrogenase, putative"/>
    <property type="match status" value="1"/>
</dbReference>
<dbReference type="InterPro" id="IPR016161">
    <property type="entry name" value="Ald_DH/histidinol_DH"/>
</dbReference>
<dbReference type="InterPro" id="IPR015590">
    <property type="entry name" value="Aldehyde_DH_dom"/>
</dbReference>
<dbReference type="InterPro" id="IPR029510">
    <property type="entry name" value="Ald_DH_CS_GLU"/>
</dbReference>
<evidence type="ECO:0000256" key="3">
    <source>
        <dbReference type="PROSITE-ProRule" id="PRU10007"/>
    </source>
</evidence>
<accession>A0ABD2WZI0</accession>
<dbReference type="GO" id="GO:0016491">
    <property type="term" value="F:oxidoreductase activity"/>
    <property type="evidence" value="ECO:0007669"/>
    <property type="project" value="UniProtKB-KW"/>
</dbReference>
<dbReference type="PANTHER" id="PTHR11699">
    <property type="entry name" value="ALDEHYDE DEHYDROGENASE-RELATED"/>
    <property type="match status" value="1"/>
</dbReference>
<dbReference type="SUPFAM" id="SSF53720">
    <property type="entry name" value="ALDH-like"/>
    <property type="match status" value="1"/>
</dbReference>
<dbReference type="FunFam" id="3.40.605.10:FF:000050">
    <property type="entry name" value="Aldehyde dehydrogenase, mitochondrial"/>
    <property type="match status" value="1"/>
</dbReference>
<name>A0ABD2WZI0_9HYME</name>
<evidence type="ECO:0000256" key="2">
    <source>
        <dbReference type="ARBA" id="ARBA00023002"/>
    </source>
</evidence>
<dbReference type="Pfam" id="PF00171">
    <property type="entry name" value="Aldedh"/>
    <property type="match status" value="1"/>
</dbReference>
<dbReference type="AlphaFoldDB" id="A0ABD2WZI0"/>
<dbReference type="Gene3D" id="3.40.605.10">
    <property type="entry name" value="Aldehyde Dehydrogenase, Chain A, domain 1"/>
    <property type="match status" value="1"/>
</dbReference>
<dbReference type="PROSITE" id="PS00687">
    <property type="entry name" value="ALDEHYDE_DEHYDR_GLU"/>
    <property type="match status" value="1"/>
</dbReference>
<dbReference type="Proteomes" id="UP001627154">
    <property type="component" value="Unassembled WGS sequence"/>
</dbReference>
<sequence>MAPNPPQPLANPPIKYTKIFINNEWVDSVSGKKFPTINPSTEKLIAEVAESDKADVDNAVKAARKAFERGSAWRSLDASERGRLLYKLAELIEENVNEIASLESLDNGKPFDNSYVQTLDAVKFVRYYAGAADKIHGKTIPTDGKEFVLTRKEPLGVVGIIIPWNYPVVLLSFKLAMGLAAGCTLVIKPAEQTPLTALYVAHLTKEAGFPAGVVNILPGYGPTTGAAISSHLDIDGVSFTGSTIVGKMVLAASANSNLKKVGLELGGKSPLVVFDDANLELALQFATMALFMNAGQTCLAPTRVFVQAGIHDVFVKKYVEIASKIKVGDAFEAGVFQGPQIDSKGFNKVLSLIEAGKKEGAKCELGGNRIGKVGYFVEPTVFSNVTDEMTIAKEEIFGPVQSIFKFDTLDEVIKRANDTTYGLAAGVFTENLNTSLEFSKAVQAGTVWVNQWGSVHPQAPFGGYKMSGLGREMGMDSLDEFLETKTINISVPTNH</sequence>
<gene>
    <name evidence="6" type="ORF">TKK_007665</name>
</gene>
<dbReference type="EMBL" id="JBJJXI010000059">
    <property type="protein sequence ID" value="KAL3398512.1"/>
    <property type="molecule type" value="Genomic_DNA"/>
</dbReference>
<organism evidence="6 7">
    <name type="scientific">Trichogramma kaykai</name>
    <dbReference type="NCBI Taxonomy" id="54128"/>
    <lineage>
        <taxon>Eukaryota</taxon>
        <taxon>Metazoa</taxon>
        <taxon>Ecdysozoa</taxon>
        <taxon>Arthropoda</taxon>
        <taxon>Hexapoda</taxon>
        <taxon>Insecta</taxon>
        <taxon>Pterygota</taxon>
        <taxon>Neoptera</taxon>
        <taxon>Endopterygota</taxon>
        <taxon>Hymenoptera</taxon>
        <taxon>Apocrita</taxon>
        <taxon>Proctotrupomorpha</taxon>
        <taxon>Chalcidoidea</taxon>
        <taxon>Trichogrammatidae</taxon>
        <taxon>Trichogramma</taxon>
    </lineage>
</organism>
<keyword evidence="2 4" id="KW-0560">Oxidoreductase</keyword>
<comment type="caution">
    <text evidence="6">The sequence shown here is derived from an EMBL/GenBank/DDBJ whole genome shotgun (WGS) entry which is preliminary data.</text>
</comment>
<dbReference type="FunFam" id="3.40.309.10:FF:000001">
    <property type="entry name" value="Mitochondrial aldehyde dehydrogenase 2"/>
    <property type="match status" value="1"/>
</dbReference>
<reference evidence="6 7" key="1">
    <citation type="journal article" date="2024" name="bioRxiv">
        <title>A reference genome for Trichogramma kaykai: A tiny desert-dwelling parasitoid wasp with competing sex-ratio distorters.</title>
        <authorList>
            <person name="Culotta J."/>
            <person name="Lindsey A.R."/>
        </authorList>
    </citation>
    <scope>NUCLEOTIDE SEQUENCE [LARGE SCALE GENOMIC DNA]</scope>
    <source>
        <strain evidence="6 7">KSX58</strain>
    </source>
</reference>
<feature type="active site" evidence="3">
    <location>
        <position position="264"/>
    </location>
</feature>
<dbReference type="InterPro" id="IPR016163">
    <property type="entry name" value="Ald_DH_C"/>
</dbReference>
<feature type="domain" description="Aldehyde dehydrogenase" evidence="5">
    <location>
        <begin position="25"/>
        <end position="487"/>
    </location>
</feature>
<evidence type="ECO:0000313" key="6">
    <source>
        <dbReference type="EMBL" id="KAL3398512.1"/>
    </source>
</evidence>
<evidence type="ECO:0000256" key="1">
    <source>
        <dbReference type="ARBA" id="ARBA00009986"/>
    </source>
</evidence>
<keyword evidence="7" id="KW-1185">Reference proteome</keyword>
<dbReference type="Gene3D" id="3.40.309.10">
    <property type="entry name" value="Aldehyde Dehydrogenase, Chain A, domain 2"/>
    <property type="match status" value="1"/>
</dbReference>
<evidence type="ECO:0000259" key="5">
    <source>
        <dbReference type="Pfam" id="PF00171"/>
    </source>
</evidence>
<proteinExistence type="inferred from homology"/>
<evidence type="ECO:0000256" key="4">
    <source>
        <dbReference type="RuleBase" id="RU003345"/>
    </source>
</evidence>
<comment type="similarity">
    <text evidence="1 4">Belongs to the aldehyde dehydrogenase family.</text>
</comment>
<evidence type="ECO:0000313" key="7">
    <source>
        <dbReference type="Proteomes" id="UP001627154"/>
    </source>
</evidence>
<dbReference type="InterPro" id="IPR016162">
    <property type="entry name" value="Ald_DH_N"/>
</dbReference>
<dbReference type="InterPro" id="IPR016160">
    <property type="entry name" value="Ald_DH_CS_CYS"/>
</dbReference>
<protein>
    <recommendedName>
        <fullName evidence="5">Aldehyde dehydrogenase domain-containing protein</fullName>
    </recommendedName>
</protein>